<gene>
    <name evidence="1" type="ORF">HNR08_001521</name>
</gene>
<comment type="caution">
    <text evidence="1">The sequence shown here is derived from an EMBL/GenBank/DDBJ whole genome shotgun (WGS) entry which is preliminary data.</text>
</comment>
<name>A0A7W8SEY3_9CELL</name>
<reference evidence="1 2" key="1">
    <citation type="submission" date="2020-08" db="EMBL/GenBank/DDBJ databases">
        <title>Sequencing the genomes of 1000 actinobacteria strains.</title>
        <authorList>
            <person name="Klenk H.-P."/>
        </authorList>
    </citation>
    <scope>NUCLEOTIDE SEQUENCE [LARGE SCALE GENOMIC DNA]</scope>
    <source>
        <strain evidence="1 2">DSM 9581</strain>
    </source>
</reference>
<evidence type="ECO:0000313" key="2">
    <source>
        <dbReference type="Proteomes" id="UP000564629"/>
    </source>
</evidence>
<dbReference type="AlphaFoldDB" id="A0A7W8SEY3"/>
<dbReference type="EMBL" id="JACHDN010000001">
    <property type="protein sequence ID" value="MBB5472785.1"/>
    <property type="molecule type" value="Genomic_DNA"/>
</dbReference>
<protein>
    <submittedName>
        <fullName evidence="1">Uncharacterized protein</fullName>
    </submittedName>
</protein>
<dbReference type="Proteomes" id="UP000564629">
    <property type="component" value="Unassembled WGS sequence"/>
</dbReference>
<organism evidence="1 2">
    <name type="scientific">Cellulomonas hominis</name>
    <dbReference type="NCBI Taxonomy" id="156981"/>
    <lineage>
        <taxon>Bacteria</taxon>
        <taxon>Bacillati</taxon>
        <taxon>Actinomycetota</taxon>
        <taxon>Actinomycetes</taxon>
        <taxon>Micrococcales</taxon>
        <taxon>Cellulomonadaceae</taxon>
        <taxon>Cellulomonas</taxon>
    </lineage>
</organism>
<proteinExistence type="predicted"/>
<sequence>MHLTRREHEYRRPARAGALPAQVCAVAES</sequence>
<accession>A0A7W8SEY3</accession>
<evidence type="ECO:0000313" key="1">
    <source>
        <dbReference type="EMBL" id="MBB5472785.1"/>
    </source>
</evidence>